<keyword evidence="4" id="KW-1185">Reference proteome</keyword>
<evidence type="ECO:0000313" key="2">
    <source>
        <dbReference type="EMBL" id="CAI9970093.1"/>
    </source>
</evidence>
<protein>
    <submittedName>
        <fullName evidence="2">Uncharacterized protein</fullName>
    </submittedName>
</protein>
<dbReference type="EMBL" id="CATOUU010001068">
    <property type="protein sequence ID" value="CAI9970093.1"/>
    <property type="molecule type" value="Genomic_DNA"/>
</dbReference>
<organism evidence="2">
    <name type="scientific">Hexamita inflata</name>
    <dbReference type="NCBI Taxonomy" id="28002"/>
    <lineage>
        <taxon>Eukaryota</taxon>
        <taxon>Metamonada</taxon>
        <taxon>Diplomonadida</taxon>
        <taxon>Hexamitidae</taxon>
        <taxon>Hexamitinae</taxon>
        <taxon>Hexamita</taxon>
    </lineage>
</organism>
<dbReference type="EMBL" id="CAXDID020000060">
    <property type="protein sequence ID" value="CAL6009684.1"/>
    <property type="molecule type" value="Genomic_DNA"/>
</dbReference>
<dbReference type="AlphaFoldDB" id="A0AA86VLG3"/>
<dbReference type="Proteomes" id="UP001642409">
    <property type="component" value="Unassembled WGS sequence"/>
</dbReference>
<evidence type="ECO:0000313" key="3">
    <source>
        <dbReference type="EMBL" id="CAL6009684.1"/>
    </source>
</evidence>
<gene>
    <name evidence="3" type="ORF">HINF_LOCUS21718</name>
    <name evidence="2" type="ORF">HINF_LOCUS57738</name>
</gene>
<evidence type="ECO:0000256" key="1">
    <source>
        <dbReference type="SAM" id="MobiDB-lite"/>
    </source>
</evidence>
<proteinExistence type="predicted"/>
<sequence>MLLMTNRMTDHYGQLLWVILYLFTQSYQSYEKPCLMFNITPKAVILLQKQHRSTQKIQKIAKSIIGFTNQQIMFIIDSTDWLSTSLMSVQAVLNQKLNLGELSVEQQIQLVKELKLVLLDQIQMPLKTLIAYSKPNEHQYNTQDENQILLNELLGDSADVQQLQQILNLTEEIKLMAGSDSDFINQIASKSEIIQTKQKIIQKLTLNNSLGKENHDDALDLLQKIRERVEDNGEMETIDILITKKSRFTSDFQDFAQIIYDCFPSEPSVFTSASQICEAFMQKVTAFEKKYSISFRNAINKCYFMEFPTYVETKEHEFIISTEREEYCKLIKRVFEVDTKHPLHFFKVFFKQILSEIQEKSGQLKPLESCMTLLLNTEALNLCNTIFTTITQKQEKFDSIEEFHKESMKYLNKTNKNLLIRINELCQHAMYEWNNQENIEERVLEVSYNQPIFVTAAQNALVVEVLRQFQPEIYLQIVEDKLSCDNYQALFVLDVTTRKLCEMFSRLQYNGETLLKKCEEYEEYLVPIVCSWFTTNSTKRIYKNFVKELEKFNKNFINQFINPCRHYSVNIAKINQLCITVSPYQYKLEQSELTQIINENFQLNSYANVLNFYLTVVKPFKTIENAPLLEFFKKQMRQEELAFASRFAFYVFGEVTDFTKMEHFTMCIDKYEPKIKPIYKKTLALFMYEKVLTQKTQFCVSEDFATELRVIAKLLKFDVKLDSAPDFANNILIIFQQIKQDFAGNIPPENQDLVDYLEYMTQLQDEDYNLQCNDSWWLQLARLLLDEDEFQLVLQNSLIISPLEYLRETITRFTTNNTLSEMLQMIDPENMTKYDAFLALEPNLISITKFSGAQEKIVKSFLRRLFEYYVLNKRLYGRELISFSSLVRIFHKNGTLIIPRGTITEEVEIEQEQINEPIMQNEVIANEQYPEQPEIEQNNGVEQEVVPEIEQTHEQEPLPQRQEQNQIQEPIQVGESYQPFTQEQEVEKVEPVQEWGNNDWNNGQEYQTRPNGLDE</sequence>
<name>A0AA86VLG3_9EUKA</name>
<reference evidence="2" key="1">
    <citation type="submission" date="2023-06" db="EMBL/GenBank/DDBJ databases">
        <authorList>
            <person name="Kurt Z."/>
        </authorList>
    </citation>
    <scope>NUCLEOTIDE SEQUENCE</scope>
</reference>
<accession>A0AA86VLG3</accession>
<comment type="caution">
    <text evidence="2">The sequence shown here is derived from an EMBL/GenBank/DDBJ whole genome shotgun (WGS) entry which is preliminary data.</text>
</comment>
<feature type="region of interest" description="Disordered" evidence="1">
    <location>
        <begin position="948"/>
        <end position="1015"/>
    </location>
</feature>
<feature type="compositionally biased region" description="Polar residues" evidence="1">
    <location>
        <begin position="995"/>
        <end position="1015"/>
    </location>
</feature>
<evidence type="ECO:0000313" key="4">
    <source>
        <dbReference type="Proteomes" id="UP001642409"/>
    </source>
</evidence>
<reference evidence="3 4" key="2">
    <citation type="submission" date="2024-07" db="EMBL/GenBank/DDBJ databases">
        <authorList>
            <person name="Akdeniz Z."/>
        </authorList>
    </citation>
    <scope>NUCLEOTIDE SEQUENCE [LARGE SCALE GENOMIC DNA]</scope>
</reference>